<comment type="caution">
    <text evidence="2">The sequence shown here is derived from an EMBL/GenBank/DDBJ whole genome shotgun (WGS) entry which is preliminary data.</text>
</comment>
<sequence>MVWNRNSNNPAHVALDKLFQENQIKADTKPSLIYHKKGNDVFKNFPLSTFRNVFLELKTKYGLSLKGSQDADADDSANNNTGEPSSKRVKLDKRADEEQPRDDDALSVVHFNQPVQTSLFRDPTTQQVKVIIVAALIGGVSDVEFSLVGDGPGTRLARIDYRWPQICVNIEAIFSKEIASGLPSCHPKIVELKKDLESTRESIEEIPRGSIEITLPISVQTVSSSISITGRRTVEGVKLMIVELMSFESRYAVKKEDKKVVFDDMEDSMSIQKLKND</sequence>
<dbReference type="AlphaFoldDB" id="A0A8J2RYN8"/>
<dbReference type="OrthoDB" id="6351689at2759"/>
<evidence type="ECO:0000313" key="3">
    <source>
        <dbReference type="Proteomes" id="UP000789390"/>
    </source>
</evidence>
<proteinExistence type="predicted"/>
<dbReference type="Proteomes" id="UP000789390">
    <property type="component" value="Unassembled WGS sequence"/>
</dbReference>
<dbReference type="EMBL" id="CAKKLH010000307">
    <property type="protein sequence ID" value="CAH0110839.1"/>
    <property type="molecule type" value="Genomic_DNA"/>
</dbReference>
<gene>
    <name evidence="2" type="ORF">DGAL_LOCUS14443</name>
</gene>
<feature type="compositionally biased region" description="Basic and acidic residues" evidence="1">
    <location>
        <begin position="92"/>
        <end position="104"/>
    </location>
</feature>
<accession>A0A8J2RYN8</accession>
<name>A0A8J2RYN8_9CRUS</name>
<evidence type="ECO:0000313" key="2">
    <source>
        <dbReference type="EMBL" id="CAH0110839.1"/>
    </source>
</evidence>
<evidence type="ECO:0000256" key="1">
    <source>
        <dbReference type="SAM" id="MobiDB-lite"/>
    </source>
</evidence>
<keyword evidence="3" id="KW-1185">Reference proteome</keyword>
<feature type="region of interest" description="Disordered" evidence="1">
    <location>
        <begin position="67"/>
        <end position="104"/>
    </location>
</feature>
<protein>
    <submittedName>
        <fullName evidence="2">Uncharacterized protein</fullName>
    </submittedName>
</protein>
<organism evidence="2 3">
    <name type="scientific">Daphnia galeata</name>
    <dbReference type="NCBI Taxonomy" id="27404"/>
    <lineage>
        <taxon>Eukaryota</taxon>
        <taxon>Metazoa</taxon>
        <taxon>Ecdysozoa</taxon>
        <taxon>Arthropoda</taxon>
        <taxon>Crustacea</taxon>
        <taxon>Branchiopoda</taxon>
        <taxon>Diplostraca</taxon>
        <taxon>Cladocera</taxon>
        <taxon>Anomopoda</taxon>
        <taxon>Daphniidae</taxon>
        <taxon>Daphnia</taxon>
    </lineage>
</organism>
<reference evidence="2" key="1">
    <citation type="submission" date="2021-11" db="EMBL/GenBank/DDBJ databases">
        <authorList>
            <person name="Schell T."/>
        </authorList>
    </citation>
    <scope>NUCLEOTIDE SEQUENCE</scope>
    <source>
        <strain evidence="2">M5</strain>
    </source>
</reference>